<organism evidence="2 3">
    <name type="scientific">Psychroflexus longus</name>
    <dbReference type="NCBI Taxonomy" id="2873596"/>
    <lineage>
        <taxon>Bacteria</taxon>
        <taxon>Pseudomonadati</taxon>
        <taxon>Bacteroidota</taxon>
        <taxon>Flavobacteriia</taxon>
        <taxon>Flavobacteriales</taxon>
        <taxon>Flavobacteriaceae</taxon>
        <taxon>Psychroflexus</taxon>
    </lineage>
</organism>
<protein>
    <recommendedName>
        <fullName evidence="4">VPEID-CTERM protein sorting domain-containing protein</fullName>
    </recommendedName>
</protein>
<evidence type="ECO:0000256" key="1">
    <source>
        <dbReference type="SAM" id="Phobius"/>
    </source>
</evidence>
<proteinExistence type="predicted"/>
<dbReference type="RefSeq" id="WP_224462027.1">
    <property type="nucleotide sequence ID" value="NZ_JAIQZE010000015.1"/>
</dbReference>
<gene>
    <name evidence="2" type="ORF">LB452_12250</name>
</gene>
<keyword evidence="1" id="KW-1133">Transmembrane helix</keyword>
<dbReference type="EMBL" id="JAIQZE010000015">
    <property type="protein sequence ID" value="MBZ9779695.1"/>
    <property type="molecule type" value="Genomic_DNA"/>
</dbReference>
<comment type="caution">
    <text evidence="2">The sequence shown here is derived from an EMBL/GenBank/DDBJ whole genome shotgun (WGS) entry which is preliminary data.</text>
</comment>
<keyword evidence="1" id="KW-0472">Membrane</keyword>
<reference evidence="3" key="1">
    <citation type="submission" date="2023-07" db="EMBL/GenBank/DDBJ databases">
        <title>Novel species isolated from saline lakes on Tibetan Plateau.</title>
        <authorList>
            <person name="Lu H."/>
        </authorList>
    </citation>
    <scope>NUCLEOTIDE SEQUENCE [LARGE SCALE GENOMIC DNA]</scope>
    <source>
        <strain evidence="3">CAK8W</strain>
    </source>
</reference>
<evidence type="ECO:0000313" key="3">
    <source>
        <dbReference type="Proteomes" id="UP001199314"/>
    </source>
</evidence>
<accession>A0ABS7XLQ0</accession>
<evidence type="ECO:0008006" key="4">
    <source>
        <dbReference type="Google" id="ProtNLM"/>
    </source>
</evidence>
<dbReference type="Proteomes" id="UP001199314">
    <property type="component" value="Unassembled WGS sequence"/>
</dbReference>
<sequence>MKFNFSRFIALVSVIILLLTPKLNYAQFGDIGFEDTGGTDVDDSGAAAPINGLIAVGLVVGGYLGIRTLRK</sequence>
<keyword evidence="3" id="KW-1185">Reference proteome</keyword>
<name>A0ABS7XLQ0_9FLAO</name>
<evidence type="ECO:0000313" key="2">
    <source>
        <dbReference type="EMBL" id="MBZ9779695.1"/>
    </source>
</evidence>
<keyword evidence="1" id="KW-0812">Transmembrane</keyword>
<feature type="transmembrane region" description="Helical" evidence="1">
    <location>
        <begin position="50"/>
        <end position="66"/>
    </location>
</feature>